<organism evidence="2 3">
    <name type="scientific">Cricetulus griseus</name>
    <name type="common">Chinese hamster</name>
    <name type="synonym">Cricetulus barabensis griseus</name>
    <dbReference type="NCBI Taxonomy" id="10029"/>
    <lineage>
        <taxon>Eukaryota</taxon>
        <taxon>Metazoa</taxon>
        <taxon>Chordata</taxon>
        <taxon>Craniata</taxon>
        <taxon>Vertebrata</taxon>
        <taxon>Euteleostomi</taxon>
        <taxon>Mammalia</taxon>
        <taxon>Eutheria</taxon>
        <taxon>Euarchontoglires</taxon>
        <taxon>Glires</taxon>
        <taxon>Rodentia</taxon>
        <taxon>Myomorpha</taxon>
        <taxon>Muroidea</taxon>
        <taxon>Cricetidae</taxon>
        <taxon>Cricetinae</taxon>
        <taxon>Cricetulus</taxon>
    </lineage>
</organism>
<sequence>MLWISIKAKTRATWLANHTPVSNFPSSHQNGDKERQRGTKGFKGLVCTMEKRKRLQQTMLA</sequence>
<proteinExistence type="predicted"/>
<protein>
    <submittedName>
        <fullName evidence="2">Uncharacterized protein</fullName>
    </submittedName>
</protein>
<evidence type="ECO:0000313" key="2">
    <source>
        <dbReference type="EMBL" id="EGW09491.1"/>
    </source>
</evidence>
<dbReference type="AlphaFoldDB" id="G3HIF1"/>
<dbReference type="EMBL" id="JH000402">
    <property type="protein sequence ID" value="EGW09491.1"/>
    <property type="molecule type" value="Genomic_DNA"/>
</dbReference>
<dbReference type="InParanoid" id="G3HIF1"/>
<feature type="compositionally biased region" description="Polar residues" evidence="1">
    <location>
        <begin position="19"/>
        <end position="29"/>
    </location>
</feature>
<evidence type="ECO:0000256" key="1">
    <source>
        <dbReference type="SAM" id="MobiDB-lite"/>
    </source>
</evidence>
<gene>
    <name evidence="2" type="ORF">I79_010412</name>
</gene>
<feature type="region of interest" description="Disordered" evidence="1">
    <location>
        <begin position="18"/>
        <end position="44"/>
    </location>
</feature>
<dbReference type="Proteomes" id="UP000001075">
    <property type="component" value="Unassembled WGS sequence"/>
</dbReference>
<evidence type="ECO:0000313" key="3">
    <source>
        <dbReference type="Proteomes" id="UP000001075"/>
    </source>
</evidence>
<reference evidence="3" key="1">
    <citation type="journal article" date="2011" name="Nat. Biotechnol.">
        <title>The genomic sequence of the Chinese hamster ovary (CHO)-K1 cell line.</title>
        <authorList>
            <person name="Xu X."/>
            <person name="Nagarajan H."/>
            <person name="Lewis N.E."/>
            <person name="Pan S."/>
            <person name="Cai Z."/>
            <person name="Liu X."/>
            <person name="Chen W."/>
            <person name="Xie M."/>
            <person name="Wang W."/>
            <person name="Hammond S."/>
            <person name="Andersen M.R."/>
            <person name="Neff N."/>
            <person name="Passarelli B."/>
            <person name="Koh W."/>
            <person name="Fan H.C."/>
            <person name="Wang J."/>
            <person name="Gui Y."/>
            <person name="Lee K.H."/>
            <person name="Betenbaugh M.J."/>
            <person name="Quake S.R."/>
            <person name="Famili I."/>
            <person name="Palsson B.O."/>
            <person name="Wang J."/>
        </authorList>
    </citation>
    <scope>NUCLEOTIDE SEQUENCE [LARGE SCALE GENOMIC DNA]</scope>
    <source>
        <strain evidence="3">CHO K1 cell line</strain>
    </source>
</reference>
<name>G3HIF1_CRIGR</name>
<accession>G3HIF1</accession>